<keyword evidence="3 7" id="KW-0694">RNA-binding</keyword>
<comment type="subunit">
    <text evidence="7">Part of the 50S ribosomal subunit; part of the 5S rRNA/L5/L18/L25 subcomplex. Contacts the 5S and 23S rRNAs.</text>
</comment>
<evidence type="ECO:0000256" key="2">
    <source>
        <dbReference type="ARBA" id="ARBA00022730"/>
    </source>
</evidence>
<dbReference type="Gene3D" id="3.30.420.100">
    <property type="match status" value="1"/>
</dbReference>
<evidence type="ECO:0000256" key="7">
    <source>
        <dbReference type="HAMAP-Rule" id="MF_01337"/>
    </source>
</evidence>
<dbReference type="Pfam" id="PF00861">
    <property type="entry name" value="Ribosomal_L18p"/>
    <property type="match status" value="1"/>
</dbReference>
<dbReference type="FunFam" id="3.30.420.100:FF:000001">
    <property type="entry name" value="50S ribosomal protein L18"/>
    <property type="match status" value="1"/>
</dbReference>
<organism evidence="9 10">
    <name type="scientific">Candidatus Kaiserbacteria bacterium GW2011_GWC2_49_12</name>
    <dbReference type="NCBI Taxonomy" id="1618675"/>
    <lineage>
        <taxon>Bacteria</taxon>
        <taxon>Candidatus Kaiseribacteriota</taxon>
    </lineage>
</organism>
<comment type="function">
    <text evidence="7">This is one of the proteins that bind and probably mediate the attachment of the 5S RNA into the large ribosomal subunit, where it forms part of the central protuberance.</text>
</comment>
<dbReference type="AlphaFoldDB" id="A0A0G1VFZ0"/>
<accession>A0A0G1VFZ0</accession>
<gene>
    <name evidence="7" type="primary">rplR</name>
    <name evidence="9" type="ORF">UY39_C0060G0003</name>
</gene>
<keyword evidence="5 7" id="KW-0687">Ribonucleoprotein</keyword>
<evidence type="ECO:0000256" key="4">
    <source>
        <dbReference type="ARBA" id="ARBA00022980"/>
    </source>
</evidence>
<dbReference type="GO" id="GO:0003735">
    <property type="term" value="F:structural constituent of ribosome"/>
    <property type="evidence" value="ECO:0007669"/>
    <property type="project" value="InterPro"/>
</dbReference>
<dbReference type="Proteomes" id="UP000034589">
    <property type="component" value="Unassembled WGS sequence"/>
</dbReference>
<keyword evidence="2 7" id="KW-0699">rRNA-binding</keyword>
<dbReference type="SUPFAM" id="SSF53137">
    <property type="entry name" value="Translational machinery components"/>
    <property type="match status" value="1"/>
</dbReference>
<feature type="region of interest" description="Disordered" evidence="8">
    <location>
        <begin position="1"/>
        <end position="29"/>
    </location>
</feature>
<dbReference type="PANTHER" id="PTHR12899">
    <property type="entry name" value="39S RIBOSOMAL PROTEIN L18, MITOCHONDRIAL"/>
    <property type="match status" value="1"/>
</dbReference>
<reference evidence="9 10" key="1">
    <citation type="journal article" date="2015" name="Nature">
        <title>rRNA introns, odd ribosomes, and small enigmatic genomes across a large radiation of phyla.</title>
        <authorList>
            <person name="Brown C.T."/>
            <person name="Hug L.A."/>
            <person name="Thomas B.C."/>
            <person name="Sharon I."/>
            <person name="Castelle C.J."/>
            <person name="Singh A."/>
            <person name="Wilkins M.J."/>
            <person name="Williams K.H."/>
            <person name="Banfield J.F."/>
        </authorList>
    </citation>
    <scope>NUCLEOTIDE SEQUENCE [LARGE SCALE GENOMIC DNA]</scope>
</reference>
<protein>
    <recommendedName>
        <fullName evidence="6 7">Large ribosomal subunit protein uL18</fullName>
    </recommendedName>
</protein>
<evidence type="ECO:0000256" key="8">
    <source>
        <dbReference type="SAM" id="MobiDB-lite"/>
    </source>
</evidence>
<dbReference type="PANTHER" id="PTHR12899:SF3">
    <property type="entry name" value="LARGE RIBOSOMAL SUBUNIT PROTEIN UL18M"/>
    <property type="match status" value="1"/>
</dbReference>
<evidence type="ECO:0000313" key="10">
    <source>
        <dbReference type="Proteomes" id="UP000034589"/>
    </source>
</evidence>
<evidence type="ECO:0000256" key="6">
    <source>
        <dbReference type="ARBA" id="ARBA00035197"/>
    </source>
</evidence>
<evidence type="ECO:0000313" key="9">
    <source>
        <dbReference type="EMBL" id="KKW05468.1"/>
    </source>
</evidence>
<evidence type="ECO:0000256" key="3">
    <source>
        <dbReference type="ARBA" id="ARBA00022884"/>
    </source>
</evidence>
<keyword evidence="4 7" id="KW-0689">Ribosomal protein</keyword>
<dbReference type="PATRIC" id="fig|1618675.3.peg.677"/>
<evidence type="ECO:0000256" key="5">
    <source>
        <dbReference type="ARBA" id="ARBA00023274"/>
    </source>
</evidence>
<evidence type="ECO:0000256" key="1">
    <source>
        <dbReference type="ARBA" id="ARBA00007116"/>
    </source>
</evidence>
<dbReference type="EMBL" id="LCPV01000060">
    <property type="protein sequence ID" value="KKW05468.1"/>
    <property type="molecule type" value="Genomic_DNA"/>
</dbReference>
<dbReference type="CDD" id="cd00432">
    <property type="entry name" value="Ribosomal_L18_L5e"/>
    <property type="match status" value="1"/>
</dbReference>
<dbReference type="HAMAP" id="MF_01337_B">
    <property type="entry name" value="Ribosomal_uL18_B"/>
    <property type="match status" value="1"/>
</dbReference>
<comment type="similarity">
    <text evidence="1 7">Belongs to the universal ribosomal protein uL18 family.</text>
</comment>
<name>A0A0G1VFZ0_9BACT</name>
<dbReference type="GO" id="GO:0006412">
    <property type="term" value="P:translation"/>
    <property type="evidence" value="ECO:0007669"/>
    <property type="project" value="UniProtKB-UniRule"/>
</dbReference>
<sequence length="116" mass="12833">MTTSLTKIEQRDRRHRRVRAKVVGTEKRPRLSVHKSNTRLVAQVIDDTKGVTIAFISSADENGATPRERAENAAITLAKHALEKGVKKVVFDRGGFQYLGTIKAFADAARKAGLDF</sequence>
<dbReference type="InterPro" id="IPR004389">
    <property type="entry name" value="Ribosomal_uL18_bac-type"/>
</dbReference>
<dbReference type="InterPro" id="IPR057268">
    <property type="entry name" value="Ribosomal_L18"/>
</dbReference>
<dbReference type="GO" id="GO:0008097">
    <property type="term" value="F:5S rRNA binding"/>
    <property type="evidence" value="ECO:0007669"/>
    <property type="project" value="TreeGrafter"/>
</dbReference>
<dbReference type="InterPro" id="IPR005484">
    <property type="entry name" value="Ribosomal_uL18_bac/plant/anim"/>
</dbReference>
<comment type="caution">
    <text evidence="9">The sequence shown here is derived from an EMBL/GenBank/DDBJ whole genome shotgun (WGS) entry which is preliminary data.</text>
</comment>
<dbReference type="NCBIfam" id="TIGR00060">
    <property type="entry name" value="L18_bact"/>
    <property type="match status" value="1"/>
</dbReference>
<dbReference type="GO" id="GO:0022625">
    <property type="term" value="C:cytosolic large ribosomal subunit"/>
    <property type="evidence" value="ECO:0007669"/>
    <property type="project" value="TreeGrafter"/>
</dbReference>
<proteinExistence type="inferred from homology"/>